<dbReference type="Proteomes" id="UP000325576">
    <property type="component" value="Unassembled WGS sequence"/>
</dbReference>
<dbReference type="InterPro" id="IPR013087">
    <property type="entry name" value="Znf_C2H2_type"/>
</dbReference>
<evidence type="ECO:0000256" key="1">
    <source>
        <dbReference type="SAM" id="MobiDB-lite"/>
    </source>
</evidence>
<dbReference type="AlphaFoldDB" id="A0A0C3A4J9"/>
<reference evidence="2 3" key="1">
    <citation type="journal article" date="2017" name="Poromechanics V (2013)">
        <title>Genomic Characterization of the Arsenic-Tolerant Actinobacterium, &lt;i&gt;Rhodococcus erythropolis&lt;/i&gt; S43.</title>
        <authorList>
            <person name="Retamal-Morales G."/>
            <person name="Mehnert M."/>
            <person name="Schwabe R."/>
            <person name="Tischler D."/>
            <person name="Schloemann M."/>
            <person name="Levican G.J."/>
        </authorList>
    </citation>
    <scope>NUCLEOTIDE SEQUENCE [LARGE SCALE GENOMIC DNA]</scope>
    <source>
        <strain evidence="2 3">S43</strain>
    </source>
</reference>
<sequence length="548" mass="60074">MAHWSSGYADFHEELYAEPLIPSSPPLLRCTECGATLDGLDALREHMFLAHPISHPVLIHRGRFCGDARLLVQRPTEAKDWTTVNCTSVRVNDDTVSPTDLGPRLSTARGVVDVQLYNDRSNRKYEFDFAIAHDDDLHGVDAELIRAIKDGDIASNSISTFYERSLEFSTAQNYSGGIAEYLYWMASRRVETEITTAVRNRDKLNNAAHLLSDIFRPAALAITSLISFHFNHFEDAAHRALSPGLRDVSARMDRMLTSSIGATDIARIDGELSQVEKLLVDEKTASLLVLCSLPLDSSTTRDVAEFARSDDPYDQLKAHLFAAEHHLATGDTRAEQLVRTARQNGLSERWLNARLDLITEEGSIWHTAPAAAAPANSAPLRKANGTTATASHRTTGPDPTGTEITESRGNLAPNRHPTPTPATMPARTPTTARSDQIELTIPPPGNVDSTRKQANEAPNNAAASQTGEATTKSGNVTATHVPRDTVTATIPRATRSTNAVPAPRAPDTPLRTTPEVVHTRAEHDHHERATDTEPRRKSWLGRPLPRQK</sequence>
<name>A0A0C3A4J9_RHOER</name>
<dbReference type="PROSITE" id="PS00028">
    <property type="entry name" value="ZINC_FINGER_C2H2_1"/>
    <property type="match status" value="1"/>
</dbReference>
<proteinExistence type="predicted"/>
<comment type="caution">
    <text evidence="2">The sequence shown here is derived from an EMBL/GenBank/DDBJ whole genome shotgun (WGS) entry which is preliminary data.</text>
</comment>
<organism evidence="2 3">
    <name type="scientific">Rhodococcus erythropolis</name>
    <name type="common">Arthrobacter picolinophilus</name>
    <dbReference type="NCBI Taxonomy" id="1833"/>
    <lineage>
        <taxon>Bacteria</taxon>
        <taxon>Bacillati</taxon>
        <taxon>Actinomycetota</taxon>
        <taxon>Actinomycetes</taxon>
        <taxon>Mycobacteriales</taxon>
        <taxon>Nocardiaceae</taxon>
        <taxon>Rhodococcus</taxon>
        <taxon>Rhodococcus erythropolis group</taxon>
    </lineage>
</organism>
<protein>
    <submittedName>
        <fullName evidence="2">Uncharacterized protein</fullName>
    </submittedName>
</protein>
<feature type="region of interest" description="Disordered" evidence="1">
    <location>
        <begin position="371"/>
        <end position="548"/>
    </location>
</feature>
<feature type="compositionally biased region" description="Polar residues" evidence="1">
    <location>
        <begin position="456"/>
        <end position="478"/>
    </location>
</feature>
<feature type="compositionally biased region" description="Basic and acidic residues" evidence="1">
    <location>
        <begin position="517"/>
        <end position="536"/>
    </location>
</feature>
<gene>
    <name evidence="2" type="ORF">BS297_10985</name>
</gene>
<feature type="compositionally biased region" description="Low complexity" evidence="1">
    <location>
        <begin position="423"/>
        <end position="433"/>
    </location>
</feature>
<dbReference type="PROSITE" id="PS50157">
    <property type="entry name" value="ZINC_FINGER_C2H2_2"/>
    <property type="match status" value="1"/>
</dbReference>
<feature type="compositionally biased region" description="Polar residues" evidence="1">
    <location>
        <begin position="384"/>
        <end position="394"/>
    </location>
</feature>
<evidence type="ECO:0000313" key="3">
    <source>
        <dbReference type="Proteomes" id="UP000325576"/>
    </source>
</evidence>
<accession>A0A0C3A4J9</accession>
<dbReference type="EMBL" id="MRBO01000344">
    <property type="protein sequence ID" value="KAB2585327.1"/>
    <property type="molecule type" value="Genomic_DNA"/>
</dbReference>
<evidence type="ECO:0000313" key="2">
    <source>
        <dbReference type="EMBL" id="KAB2585327.1"/>
    </source>
</evidence>